<organism evidence="8 9">
    <name type="scientific">Crenichthys baileyi</name>
    <name type="common">White River springfish</name>
    <dbReference type="NCBI Taxonomy" id="28760"/>
    <lineage>
        <taxon>Eukaryota</taxon>
        <taxon>Metazoa</taxon>
        <taxon>Chordata</taxon>
        <taxon>Craniata</taxon>
        <taxon>Vertebrata</taxon>
        <taxon>Euteleostomi</taxon>
        <taxon>Actinopterygii</taxon>
        <taxon>Neopterygii</taxon>
        <taxon>Teleostei</taxon>
        <taxon>Neoteleostei</taxon>
        <taxon>Acanthomorphata</taxon>
        <taxon>Ovalentaria</taxon>
        <taxon>Atherinomorphae</taxon>
        <taxon>Cyprinodontiformes</taxon>
        <taxon>Goodeidae</taxon>
        <taxon>Crenichthys</taxon>
    </lineage>
</organism>
<keyword evidence="3" id="KW-0007">Acetylation</keyword>
<dbReference type="InterPro" id="IPR023796">
    <property type="entry name" value="Serpin_dom"/>
</dbReference>
<evidence type="ECO:0000313" key="9">
    <source>
        <dbReference type="Proteomes" id="UP001311232"/>
    </source>
</evidence>
<dbReference type="Gene3D" id="2.30.39.10">
    <property type="entry name" value="Alpha-1-antitrypsin, domain 1"/>
    <property type="match status" value="1"/>
</dbReference>
<dbReference type="AlphaFoldDB" id="A0AAV9S7C3"/>
<proteinExistence type="inferred from homology"/>
<dbReference type="GO" id="GO:0004867">
    <property type="term" value="F:serine-type endopeptidase inhibitor activity"/>
    <property type="evidence" value="ECO:0007669"/>
    <property type="project" value="UniProtKB-KW"/>
</dbReference>
<comment type="subunit">
    <text evidence="4">Forms a complex with the monomeric form of beta-tryptase.</text>
</comment>
<sequence length="183" mass="20871">MMYRESVFPLNFISEVNCQILEIPYKGKELSMLVFLPSGMEATTGLEKLEQELTYDNFMEWTRPDMMNEVMVLVHLPRFKIEESYDMKNILMSMGMVDAFDQGNSDFSGMSPANDLFVSEIYHKAFVEVNEEGTEAAAATAAVMMLRCARIPATFIADHPFLFFIRHNPSMTVLFAGRYCSPV</sequence>
<dbReference type="EMBL" id="JAHHUM010000791">
    <property type="protein sequence ID" value="KAK5617180.1"/>
    <property type="molecule type" value="Genomic_DNA"/>
</dbReference>
<keyword evidence="9" id="KW-1185">Reference proteome</keyword>
<dbReference type="InterPro" id="IPR042185">
    <property type="entry name" value="Serpin_sf_2"/>
</dbReference>
<gene>
    <name evidence="8" type="ORF">CRENBAI_011180</name>
</gene>
<evidence type="ECO:0000256" key="3">
    <source>
        <dbReference type="ARBA" id="ARBA00022990"/>
    </source>
</evidence>
<dbReference type="InterPro" id="IPR036186">
    <property type="entry name" value="Serpin_sf"/>
</dbReference>
<evidence type="ECO:0000259" key="7">
    <source>
        <dbReference type="SMART" id="SM00093"/>
    </source>
</evidence>
<name>A0AAV9S7C3_9TELE</name>
<evidence type="ECO:0000256" key="6">
    <source>
        <dbReference type="RuleBase" id="RU000411"/>
    </source>
</evidence>
<reference evidence="8 9" key="1">
    <citation type="submission" date="2021-06" db="EMBL/GenBank/DDBJ databases">
        <authorList>
            <person name="Palmer J.M."/>
        </authorList>
    </citation>
    <scope>NUCLEOTIDE SEQUENCE [LARGE SCALE GENOMIC DNA]</scope>
    <source>
        <strain evidence="8 9">MEX-2019</strain>
        <tissue evidence="8">Muscle</tissue>
    </source>
</reference>
<dbReference type="GO" id="GO:0005615">
    <property type="term" value="C:extracellular space"/>
    <property type="evidence" value="ECO:0007669"/>
    <property type="project" value="InterPro"/>
</dbReference>
<comment type="similarity">
    <text evidence="6">Belongs to the serpin family.</text>
</comment>
<evidence type="ECO:0000256" key="4">
    <source>
        <dbReference type="ARBA" id="ARBA00038828"/>
    </source>
</evidence>
<comment type="caution">
    <text evidence="8">The sequence shown here is derived from an EMBL/GenBank/DDBJ whole genome shotgun (WGS) entry which is preliminary data.</text>
</comment>
<dbReference type="PANTHER" id="PTHR11461">
    <property type="entry name" value="SERINE PROTEASE INHIBITOR, SERPIN"/>
    <property type="match status" value="1"/>
</dbReference>
<protein>
    <recommendedName>
        <fullName evidence="5">Serpin B6</fullName>
    </recommendedName>
</protein>
<evidence type="ECO:0000256" key="2">
    <source>
        <dbReference type="ARBA" id="ARBA00022900"/>
    </source>
</evidence>
<evidence type="ECO:0000256" key="1">
    <source>
        <dbReference type="ARBA" id="ARBA00022690"/>
    </source>
</evidence>
<evidence type="ECO:0000256" key="5">
    <source>
        <dbReference type="ARBA" id="ARBA00039202"/>
    </source>
</evidence>
<evidence type="ECO:0000313" key="8">
    <source>
        <dbReference type="EMBL" id="KAK5617180.1"/>
    </source>
</evidence>
<dbReference type="PANTHER" id="PTHR11461:SF204">
    <property type="entry name" value="SERPIN B6"/>
    <property type="match status" value="1"/>
</dbReference>
<dbReference type="SMART" id="SM00093">
    <property type="entry name" value="SERPIN"/>
    <property type="match status" value="1"/>
</dbReference>
<dbReference type="InterPro" id="IPR000215">
    <property type="entry name" value="Serpin_fam"/>
</dbReference>
<dbReference type="SUPFAM" id="SSF56574">
    <property type="entry name" value="Serpins"/>
    <property type="match status" value="1"/>
</dbReference>
<dbReference type="Gene3D" id="6.20.40.10">
    <property type="match status" value="1"/>
</dbReference>
<keyword evidence="1" id="KW-0646">Protease inhibitor</keyword>
<keyword evidence="2" id="KW-0722">Serine protease inhibitor</keyword>
<dbReference type="PROSITE" id="PS00284">
    <property type="entry name" value="SERPIN"/>
    <property type="match status" value="1"/>
</dbReference>
<dbReference type="Pfam" id="PF00079">
    <property type="entry name" value="Serpin"/>
    <property type="match status" value="1"/>
</dbReference>
<dbReference type="InterPro" id="IPR023795">
    <property type="entry name" value="Serpin_CS"/>
</dbReference>
<feature type="domain" description="Serpin" evidence="7">
    <location>
        <begin position="1"/>
        <end position="182"/>
    </location>
</feature>
<dbReference type="Proteomes" id="UP001311232">
    <property type="component" value="Unassembled WGS sequence"/>
</dbReference>
<accession>A0AAV9S7C3</accession>